<gene>
    <name evidence="2" type="ORF">ymoll0001_33670</name>
</gene>
<organism evidence="2 3">
    <name type="scientific">Yersinia mollaretii (strain ATCC 43969 / DSM 18520 / CIP 103324 / CNY 7263 / WAIP 204)</name>
    <dbReference type="NCBI Taxonomy" id="349967"/>
    <lineage>
        <taxon>Bacteria</taxon>
        <taxon>Pseudomonadati</taxon>
        <taxon>Pseudomonadota</taxon>
        <taxon>Gammaproteobacteria</taxon>
        <taxon>Enterobacterales</taxon>
        <taxon>Yersiniaceae</taxon>
        <taxon>Yersinia</taxon>
    </lineage>
</organism>
<keyword evidence="1" id="KW-0472">Membrane</keyword>
<accession>A0ABP2EEV6</accession>
<sequence>MLRDYGHYAFFTVICLFCTNFSALKQKTRARQPQVKAYFNLFSPICPKAS</sequence>
<comment type="caution">
    <text evidence="2">The sequence shown here is derived from an EMBL/GenBank/DDBJ whole genome shotgun (WGS) entry which is preliminary data.</text>
</comment>
<name>A0ABP2EEV6_YERMW</name>
<dbReference type="Proteomes" id="UP000003027">
    <property type="component" value="Unassembled WGS sequence"/>
</dbReference>
<keyword evidence="1" id="KW-1133">Transmembrane helix</keyword>
<evidence type="ECO:0000313" key="2">
    <source>
        <dbReference type="EMBL" id="EEQ11027.1"/>
    </source>
</evidence>
<evidence type="ECO:0000256" key="1">
    <source>
        <dbReference type="SAM" id="Phobius"/>
    </source>
</evidence>
<evidence type="ECO:0000313" key="3">
    <source>
        <dbReference type="Proteomes" id="UP000003027"/>
    </source>
</evidence>
<feature type="transmembrane region" description="Helical" evidence="1">
    <location>
        <begin position="6"/>
        <end position="24"/>
    </location>
</feature>
<dbReference type="EMBL" id="AALD02000012">
    <property type="protein sequence ID" value="EEQ11027.1"/>
    <property type="molecule type" value="Genomic_DNA"/>
</dbReference>
<proteinExistence type="predicted"/>
<evidence type="ECO:0008006" key="4">
    <source>
        <dbReference type="Google" id="ProtNLM"/>
    </source>
</evidence>
<reference evidence="2" key="1">
    <citation type="submission" date="2008-12" db="EMBL/GenBank/DDBJ databases">
        <title>Annotation of the Yersinia mollaretii ATCC 43969 genome.</title>
        <authorList>
            <person name="Read T.D."/>
            <person name="Akmal A."/>
            <person name="Bishop-Lilly K."/>
            <person name="Chen P.E."/>
            <person name="Cook C."/>
            <person name="Kiley M.P."/>
            <person name="Lentz S."/>
            <person name="Mateczun A."/>
            <person name="Nagarajan N."/>
            <person name="Nolan N."/>
            <person name="Osborne B.I."/>
            <person name="Pop M."/>
            <person name="Sozhamannan S."/>
            <person name="Stewart A.C."/>
            <person name="Sulakvelidze A."/>
            <person name="Thomason B."/>
            <person name="Willner K."/>
            <person name="Zwick M.E."/>
        </authorList>
    </citation>
    <scope>NUCLEOTIDE SEQUENCE [LARGE SCALE GENOMIC DNA]</scope>
    <source>
        <strain evidence="2">ATCC 43969</strain>
    </source>
</reference>
<keyword evidence="1" id="KW-0812">Transmembrane</keyword>
<protein>
    <recommendedName>
        <fullName evidence="4">PheST operon leader peptide PheM</fullName>
    </recommendedName>
</protein>
<keyword evidence="3" id="KW-1185">Reference proteome</keyword>